<sequence>MFVSLFITLVAVQSGTTIRTPLVSQTEKKPHLFEVADNYVSYLDTEMISGQIEDFVKSLPTCTEPIEPYSYSLEQLTAYIEEMRQYRSCVEEKVSKVREFRPQTDSYQAQLIDIESFAWQYQKLNKNVGTANEQLSKTDSRFKEIISRLNPEQDYIAFIVRPDSFSTYRKAREIAWKKGFNVGWEPHKLEQSIILGSSGRTIGVQ</sequence>
<gene>
    <name evidence="1" type="ORF">MiTs_03095</name>
</gene>
<dbReference type="EMBL" id="BHVQ01000043">
    <property type="protein sequence ID" value="GCA81084.1"/>
    <property type="molecule type" value="Genomic_DNA"/>
</dbReference>
<dbReference type="AlphaFoldDB" id="A0A5A5RX62"/>
<evidence type="ECO:0000313" key="2">
    <source>
        <dbReference type="Proteomes" id="UP000324689"/>
    </source>
</evidence>
<name>A0A5A5RX62_MICAE</name>
<organism evidence="1 2">
    <name type="scientific">Microcystis aeruginosa NIES-2521</name>
    <dbReference type="NCBI Taxonomy" id="2303983"/>
    <lineage>
        <taxon>Bacteria</taxon>
        <taxon>Bacillati</taxon>
        <taxon>Cyanobacteriota</taxon>
        <taxon>Cyanophyceae</taxon>
        <taxon>Oscillatoriophycideae</taxon>
        <taxon>Chroococcales</taxon>
        <taxon>Microcystaceae</taxon>
        <taxon>Microcystis</taxon>
    </lineage>
</organism>
<dbReference type="Proteomes" id="UP000324689">
    <property type="component" value="Unassembled WGS sequence"/>
</dbReference>
<protein>
    <submittedName>
        <fullName evidence="1">Uncharacterized protein</fullName>
    </submittedName>
</protein>
<reference evidence="1 2" key="1">
    <citation type="submission" date="2018-09" db="EMBL/GenBank/DDBJ databases">
        <title>Evolutionary history of phycoerythrin pigmentation in the water bloom-forming cyanobacterium Microcystis aeruginosa.</title>
        <authorList>
            <person name="Tanabe Y."/>
            <person name="Tanabe Y."/>
            <person name="Yamaguchi H."/>
        </authorList>
    </citation>
    <scope>NUCLEOTIDE SEQUENCE [LARGE SCALE GENOMIC DNA]</scope>
    <source>
        <strain evidence="1 2">NIES-2521</strain>
    </source>
</reference>
<proteinExistence type="predicted"/>
<evidence type="ECO:0000313" key="1">
    <source>
        <dbReference type="EMBL" id="GCA81084.1"/>
    </source>
</evidence>
<comment type="caution">
    <text evidence="1">The sequence shown here is derived from an EMBL/GenBank/DDBJ whole genome shotgun (WGS) entry which is preliminary data.</text>
</comment>
<accession>A0A5A5RX62</accession>